<reference evidence="3 4" key="1">
    <citation type="submission" date="2012-05" db="EMBL/GenBank/DDBJ databases">
        <title>Recombination and specialization in a pathogen metapopulation.</title>
        <authorList>
            <person name="Gardiner A."/>
            <person name="Kemen E."/>
            <person name="Schultz-Larsen T."/>
            <person name="MacLean D."/>
            <person name="Van Oosterhout C."/>
            <person name="Jones J.D.G."/>
        </authorList>
    </citation>
    <scope>NUCLEOTIDE SEQUENCE [LARGE SCALE GENOMIC DNA]</scope>
    <source>
        <strain evidence="3 4">Ac Nc2</strain>
    </source>
</reference>
<feature type="compositionally biased region" description="Basic residues" evidence="2">
    <location>
        <begin position="1"/>
        <end position="17"/>
    </location>
</feature>
<keyword evidence="1" id="KW-0175">Coiled coil</keyword>
<comment type="caution">
    <text evidence="3">The sequence shown here is derived from an EMBL/GenBank/DDBJ whole genome shotgun (WGS) entry which is preliminary data.</text>
</comment>
<dbReference type="EMBL" id="CAIX01000222">
    <property type="protein sequence ID" value="CCI48419.1"/>
    <property type="molecule type" value="Genomic_DNA"/>
</dbReference>
<gene>
    <name evidence="3" type="ORF">BN9_095030</name>
</gene>
<dbReference type="Proteomes" id="UP000053237">
    <property type="component" value="Unassembled WGS sequence"/>
</dbReference>
<organism evidence="3 4">
    <name type="scientific">Albugo candida</name>
    <dbReference type="NCBI Taxonomy" id="65357"/>
    <lineage>
        <taxon>Eukaryota</taxon>
        <taxon>Sar</taxon>
        <taxon>Stramenopiles</taxon>
        <taxon>Oomycota</taxon>
        <taxon>Peronosporomycetes</taxon>
        <taxon>Albuginales</taxon>
        <taxon>Albuginaceae</taxon>
        <taxon>Albugo</taxon>
    </lineage>
</organism>
<dbReference type="InParanoid" id="A0A024GQ15"/>
<evidence type="ECO:0000313" key="4">
    <source>
        <dbReference type="Proteomes" id="UP000053237"/>
    </source>
</evidence>
<evidence type="ECO:0000256" key="2">
    <source>
        <dbReference type="SAM" id="MobiDB-lite"/>
    </source>
</evidence>
<dbReference type="AlphaFoldDB" id="A0A024GQ15"/>
<feature type="coiled-coil region" evidence="1">
    <location>
        <begin position="249"/>
        <end position="276"/>
    </location>
</feature>
<keyword evidence="4" id="KW-1185">Reference proteome</keyword>
<sequence length="277" mass="31103">MSRRLGKIRYKSRKNEHHTKDSEVESERSSCDRTSPRNERQQQDMVALRALARSLQTTIEQFQCYQGQSCDTQSAEAQSLLSSNLLQSSISSHQVLDLESQVSDLTQENDVLRQDLVKSNTKLQQYEAIIRQCKADTIRARAELVAVASQLRDEQKVADDLRSQLLTYETSTVSRTFEHDLDQAATYTESIERLCRRYERDFISPIAKIGRSSADALMDDNILKAGENRDGAISVLDRLQSGSRGVEASSNVEKDVATLEQALKELRASLADVDASA</sequence>
<accession>A0A024GQ15</accession>
<proteinExistence type="predicted"/>
<protein>
    <submittedName>
        <fullName evidence="3">Uncharacterized protein</fullName>
    </submittedName>
</protein>
<name>A0A024GQ15_9STRA</name>
<feature type="compositionally biased region" description="Basic and acidic residues" evidence="2">
    <location>
        <begin position="18"/>
        <end position="42"/>
    </location>
</feature>
<evidence type="ECO:0000313" key="3">
    <source>
        <dbReference type="EMBL" id="CCI48419.1"/>
    </source>
</evidence>
<evidence type="ECO:0000256" key="1">
    <source>
        <dbReference type="SAM" id="Coils"/>
    </source>
</evidence>
<feature type="region of interest" description="Disordered" evidence="2">
    <location>
        <begin position="1"/>
        <end position="43"/>
    </location>
</feature>